<evidence type="ECO:0000313" key="1">
    <source>
        <dbReference type="EMBL" id="KAH3831682.1"/>
    </source>
</evidence>
<reference evidence="1" key="2">
    <citation type="submission" date="2020-11" db="EMBL/GenBank/DDBJ databases">
        <authorList>
            <person name="McCartney M.A."/>
            <person name="Auch B."/>
            <person name="Kono T."/>
            <person name="Mallez S."/>
            <person name="Becker A."/>
            <person name="Gohl D.M."/>
            <person name="Silverstein K.A.T."/>
            <person name="Koren S."/>
            <person name="Bechman K.B."/>
            <person name="Herman A."/>
            <person name="Abrahante J.E."/>
            <person name="Garbe J."/>
        </authorList>
    </citation>
    <scope>NUCLEOTIDE SEQUENCE</scope>
    <source>
        <strain evidence="1">Duluth1</strain>
        <tissue evidence="1">Whole animal</tissue>
    </source>
</reference>
<keyword evidence="2" id="KW-1185">Reference proteome</keyword>
<sequence>MGKCHIYGKLQVFWRQSFGVCLTGQLAHIIPGDGGDRLTHLFVTKIVVNLLKWSIAGYILWM</sequence>
<accession>A0A9D4K2Y0</accession>
<dbReference type="AlphaFoldDB" id="A0A9D4K2Y0"/>
<dbReference type="Proteomes" id="UP000828390">
    <property type="component" value="Unassembled WGS sequence"/>
</dbReference>
<protein>
    <submittedName>
        <fullName evidence="1">Uncharacterized protein</fullName>
    </submittedName>
</protein>
<proteinExistence type="predicted"/>
<gene>
    <name evidence="1" type="ORF">DPMN_104952</name>
</gene>
<reference evidence="1" key="1">
    <citation type="journal article" date="2019" name="bioRxiv">
        <title>The Genome of the Zebra Mussel, Dreissena polymorpha: A Resource for Invasive Species Research.</title>
        <authorList>
            <person name="McCartney M.A."/>
            <person name="Auch B."/>
            <person name="Kono T."/>
            <person name="Mallez S."/>
            <person name="Zhang Y."/>
            <person name="Obille A."/>
            <person name="Becker A."/>
            <person name="Abrahante J.E."/>
            <person name="Garbe J."/>
            <person name="Badalamenti J.P."/>
            <person name="Herman A."/>
            <person name="Mangelson H."/>
            <person name="Liachko I."/>
            <person name="Sullivan S."/>
            <person name="Sone E.D."/>
            <person name="Koren S."/>
            <person name="Silverstein K.A.T."/>
            <person name="Beckman K.B."/>
            <person name="Gohl D.M."/>
        </authorList>
    </citation>
    <scope>NUCLEOTIDE SEQUENCE</scope>
    <source>
        <strain evidence="1">Duluth1</strain>
        <tissue evidence="1">Whole animal</tissue>
    </source>
</reference>
<comment type="caution">
    <text evidence="1">The sequence shown here is derived from an EMBL/GenBank/DDBJ whole genome shotgun (WGS) entry which is preliminary data.</text>
</comment>
<evidence type="ECO:0000313" key="2">
    <source>
        <dbReference type="Proteomes" id="UP000828390"/>
    </source>
</evidence>
<dbReference type="EMBL" id="JAIWYP010000004">
    <property type="protein sequence ID" value="KAH3831682.1"/>
    <property type="molecule type" value="Genomic_DNA"/>
</dbReference>
<name>A0A9D4K2Y0_DREPO</name>
<organism evidence="1 2">
    <name type="scientific">Dreissena polymorpha</name>
    <name type="common">Zebra mussel</name>
    <name type="synonym">Mytilus polymorpha</name>
    <dbReference type="NCBI Taxonomy" id="45954"/>
    <lineage>
        <taxon>Eukaryota</taxon>
        <taxon>Metazoa</taxon>
        <taxon>Spiralia</taxon>
        <taxon>Lophotrochozoa</taxon>
        <taxon>Mollusca</taxon>
        <taxon>Bivalvia</taxon>
        <taxon>Autobranchia</taxon>
        <taxon>Heteroconchia</taxon>
        <taxon>Euheterodonta</taxon>
        <taxon>Imparidentia</taxon>
        <taxon>Neoheterodontei</taxon>
        <taxon>Myida</taxon>
        <taxon>Dreissenoidea</taxon>
        <taxon>Dreissenidae</taxon>
        <taxon>Dreissena</taxon>
    </lineage>
</organism>